<feature type="compositionally biased region" description="Basic and acidic residues" evidence="1">
    <location>
        <begin position="23"/>
        <end position="40"/>
    </location>
</feature>
<feature type="region of interest" description="Disordered" evidence="1">
    <location>
        <begin position="1"/>
        <end position="66"/>
    </location>
</feature>
<feature type="compositionally biased region" description="Basic and acidic residues" evidence="1">
    <location>
        <begin position="174"/>
        <end position="192"/>
    </location>
</feature>
<dbReference type="EMBL" id="AP009493">
    <property type="protein sequence ID" value="BAG19676.1"/>
    <property type="molecule type" value="Genomic_DNA"/>
</dbReference>
<sequence length="274" mass="28638">MPGGASAVHAFQCPARSGASRAGGKEGHMADREDRARSAARDPAPPPEPGTPGAAPAGDPGPETYGALLAELGRLLDAREPHEVVVLLRAELERRELRAYSHGWRDAADHYEPAVEAARAASLRTLRLVGRTPGRAAVIPFRPEGRDGEPRAAGRGAGLPADDERPGDGVPDPGRGDGGELHRDRPEADRPRAAGRPQAVDRPRPDRRSGSAPRASRPPRTGAGPEPALVPKSRNSRVPTIPTLPASRLRLPGRPPAEGEGGDEGSVAPDDGAR</sequence>
<evidence type="ECO:0000313" key="2">
    <source>
        <dbReference type="EMBL" id="BAG19676.1"/>
    </source>
</evidence>
<feature type="compositionally biased region" description="Basic and acidic residues" evidence="1">
    <location>
        <begin position="199"/>
        <end position="209"/>
    </location>
</feature>
<dbReference type="eggNOG" id="ENOG503089R">
    <property type="taxonomic scope" value="Bacteria"/>
</dbReference>
<reference evidence="3" key="1">
    <citation type="journal article" date="2008" name="J. Bacteriol.">
        <title>Genome sequence of the streptomycin-producing microorganism Streptomyces griseus IFO 13350.</title>
        <authorList>
            <person name="Ohnishi Y."/>
            <person name="Ishikawa J."/>
            <person name="Hara H."/>
            <person name="Suzuki H."/>
            <person name="Ikenoya M."/>
            <person name="Ikeda H."/>
            <person name="Yamashita A."/>
            <person name="Hattori M."/>
            <person name="Horinouchi S."/>
        </authorList>
    </citation>
    <scope>NUCLEOTIDE SEQUENCE [LARGE SCALE GENOMIC DNA]</scope>
    <source>
        <strain evidence="3">JCM 4626 / NBRC 13350</strain>
    </source>
</reference>
<accession>B1W420</accession>
<organism evidence="2 3">
    <name type="scientific">Streptomyces griseus subsp. griseus (strain JCM 4626 / CBS 651.72 / NBRC 13350 / KCC S-0626 / ISP 5235)</name>
    <dbReference type="NCBI Taxonomy" id="455632"/>
    <lineage>
        <taxon>Bacteria</taxon>
        <taxon>Bacillati</taxon>
        <taxon>Actinomycetota</taxon>
        <taxon>Actinomycetes</taxon>
        <taxon>Kitasatosporales</taxon>
        <taxon>Streptomycetaceae</taxon>
        <taxon>Streptomyces</taxon>
    </lineage>
</organism>
<gene>
    <name evidence="2" type="ordered locus">SGR_2847</name>
</gene>
<feature type="compositionally biased region" description="Basic and acidic residues" evidence="1">
    <location>
        <begin position="143"/>
        <end position="152"/>
    </location>
</feature>
<dbReference type="KEGG" id="sgr:SGR_2847"/>
<evidence type="ECO:0000256" key="1">
    <source>
        <dbReference type="SAM" id="MobiDB-lite"/>
    </source>
</evidence>
<protein>
    <submittedName>
        <fullName evidence="2">Uncharacterized protein</fullName>
    </submittedName>
</protein>
<proteinExistence type="predicted"/>
<dbReference type="HOGENOM" id="CLU_1170130_0_0_11"/>
<name>B1W420_STRGG</name>
<feature type="compositionally biased region" description="Low complexity" evidence="1">
    <location>
        <begin position="51"/>
        <end position="63"/>
    </location>
</feature>
<feature type="region of interest" description="Disordered" evidence="1">
    <location>
        <begin position="138"/>
        <end position="274"/>
    </location>
</feature>
<dbReference type="AlphaFoldDB" id="B1W420"/>
<evidence type="ECO:0000313" key="3">
    <source>
        <dbReference type="Proteomes" id="UP000001685"/>
    </source>
</evidence>
<feature type="compositionally biased region" description="Low complexity" evidence="1">
    <location>
        <begin position="210"/>
        <end position="225"/>
    </location>
</feature>
<dbReference type="Proteomes" id="UP000001685">
    <property type="component" value="Chromosome"/>
</dbReference>